<feature type="transmembrane region" description="Helical" evidence="4">
    <location>
        <begin position="81"/>
        <end position="102"/>
    </location>
</feature>
<dbReference type="Gene3D" id="1.20.1250.20">
    <property type="entry name" value="MFS general substrate transporter like domains"/>
    <property type="match status" value="1"/>
</dbReference>
<evidence type="ECO:0000256" key="1">
    <source>
        <dbReference type="ARBA" id="ARBA00022692"/>
    </source>
</evidence>
<feature type="transmembrane region" description="Helical" evidence="4">
    <location>
        <begin position="146"/>
        <end position="166"/>
    </location>
</feature>
<dbReference type="STRING" id="311410.LA5095_05293"/>
<feature type="transmembrane region" description="Helical" evidence="4">
    <location>
        <begin position="21"/>
        <end position="41"/>
    </location>
</feature>
<dbReference type="AlphaFoldDB" id="A0A0M7B2C1"/>
<evidence type="ECO:0000313" key="5">
    <source>
        <dbReference type="EMBL" id="CTQ77845.1"/>
    </source>
</evidence>
<organism evidence="5 6">
    <name type="scientific">Roseibium album</name>
    <dbReference type="NCBI Taxonomy" id="311410"/>
    <lineage>
        <taxon>Bacteria</taxon>
        <taxon>Pseudomonadati</taxon>
        <taxon>Pseudomonadota</taxon>
        <taxon>Alphaproteobacteria</taxon>
        <taxon>Hyphomicrobiales</taxon>
        <taxon>Stappiaceae</taxon>
        <taxon>Roseibium</taxon>
    </lineage>
</organism>
<proteinExistence type="predicted"/>
<gene>
    <name evidence="5" type="ORF">LA5096_05311</name>
</gene>
<dbReference type="SUPFAM" id="SSF103473">
    <property type="entry name" value="MFS general substrate transporter"/>
    <property type="match status" value="1"/>
</dbReference>
<protein>
    <submittedName>
        <fullName evidence="5">Major Facilitator Superfamily protein</fullName>
    </submittedName>
</protein>
<dbReference type="InterPro" id="IPR011701">
    <property type="entry name" value="MFS"/>
</dbReference>
<feature type="transmembrane region" description="Helical" evidence="4">
    <location>
        <begin position="178"/>
        <end position="199"/>
    </location>
</feature>
<keyword evidence="3 4" id="KW-0472">Membrane</keyword>
<keyword evidence="6" id="KW-1185">Reference proteome</keyword>
<dbReference type="PANTHER" id="PTHR23526">
    <property type="entry name" value="INTEGRAL MEMBRANE TRANSPORT PROTEIN-RELATED"/>
    <property type="match status" value="1"/>
</dbReference>
<evidence type="ECO:0000256" key="3">
    <source>
        <dbReference type="ARBA" id="ARBA00023136"/>
    </source>
</evidence>
<evidence type="ECO:0000256" key="2">
    <source>
        <dbReference type="ARBA" id="ARBA00022989"/>
    </source>
</evidence>
<dbReference type="GeneID" id="97672566"/>
<evidence type="ECO:0000313" key="6">
    <source>
        <dbReference type="Proteomes" id="UP000049983"/>
    </source>
</evidence>
<evidence type="ECO:0000256" key="4">
    <source>
        <dbReference type="SAM" id="Phobius"/>
    </source>
</evidence>
<feature type="transmembrane region" description="Helical" evidence="4">
    <location>
        <begin position="240"/>
        <end position="259"/>
    </location>
</feature>
<feature type="transmembrane region" description="Helical" evidence="4">
    <location>
        <begin position="393"/>
        <end position="413"/>
    </location>
</feature>
<feature type="transmembrane region" description="Helical" evidence="4">
    <location>
        <begin position="299"/>
        <end position="321"/>
    </location>
</feature>
<feature type="transmembrane region" description="Helical" evidence="4">
    <location>
        <begin position="271"/>
        <end position="292"/>
    </location>
</feature>
<feature type="transmembrane region" description="Helical" evidence="4">
    <location>
        <begin position="108"/>
        <end position="125"/>
    </location>
</feature>
<keyword evidence="1 4" id="KW-0812">Transmembrane</keyword>
<dbReference type="OrthoDB" id="7700052at2"/>
<sequence>MNKKTASKERRNLPLLTGQSTLAQAAWMMASPSIVLTFLAVSLDMPIFLVGALVSIRQAASSLTDIFFFDAIARIRNRKRALSLSDMTLAVCFGATIIAVLFGDKLQTMLVFIACVFVMGMVDEFQQLLQTDFISDNLNSRSRMTLKYAQMALGGGIAVALTWLAHELTLDLPPLHRHSIVVAIGVTCFTLSACAVLAVRDFSASASMREPATRSPIEALSNYISNTVTMMRHGWFRKFIALRLIFAMVVLSVPFFSLISAESHHASNKGLTALIISYAMGYIVAGPLWGALNNVSHRLVMVASALLVAVAGATLAILHIYDIDHDVRIHAAALFTVTVAVRGIITVLNLYYMDIAPKDQRVNGIAVARSFVRIMMICLSATLAAVAHLQETVWAIIFITLASLVAAVVSLVVTRNRQDELSTISGKI</sequence>
<dbReference type="EMBL" id="CXWC01000014">
    <property type="protein sequence ID" value="CTQ77845.1"/>
    <property type="molecule type" value="Genomic_DNA"/>
</dbReference>
<dbReference type="GO" id="GO:0022857">
    <property type="term" value="F:transmembrane transporter activity"/>
    <property type="evidence" value="ECO:0007669"/>
    <property type="project" value="InterPro"/>
</dbReference>
<dbReference type="Pfam" id="PF07690">
    <property type="entry name" value="MFS_1"/>
    <property type="match status" value="1"/>
</dbReference>
<feature type="transmembrane region" description="Helical" evidence="4">
    <location>
        <begin position="47"/>
        <end position="69"/>
    </location>
</feature>
<accession>A0A0M7B2C1</accession>
<dbReference type="PANTHER" id="PTHR23526:SF4">
    <property type="entry name" value="INTEGRAL MEMBRANE TRANSPORT PROTEIN"/>
    <property type="match status" value="1"/>
</dbReference>
<dbReference type="InterPro" id="IPR052528">
    <property type="entry name" value="Sugar_transport-like"/>
</dbReference>
<keyword evidence="2 4" id="KW-1133">Transmembrane helix</keyword>
<name>A0A0M7B2C1_9HYPH</name>
<feature type="transmembrane region" description="Helical" evidence="4">
    <location>
        <begin position="364"/>
        <end position="387"/>
    </location>
</feature>
<reference evidence="6" key="1">
    <citation type="submission" date="2015-07" db="EMBL/GenBank/DDBJ databases">
        <authorList>
            <person name="Rodrigo-Torres Lidia"/>
            <person name="Arahal R.David."/>
        </authorList>
    </citation>
    <scope>NUCLEOTIDE SEQUENCE [LARGE SCALE GENOMIC DNA]</scope>
    <source>
        <strain evidence="6">CECT 5096</strain>
    </source>
</reference>
<dbReference type="InterPro" id="IPR036259">
    <property type="entry name" value="MFS_trans_sf"/>
</dbReference>
<dbReference type="RefSeq" id="WP_055120559.1">
    <property type="nucleotide sequence ID" value="NZ_CXWA01000010.1"/>
</dbReference>
<dbReference type="Proteomes" id="UP000049983">
    <property type="component" value="Unassembled WGS sequence"/>
</dbReference>
<feature type="transmembrane region" description="Helical" evidence="4">
    <location>
        <begin position="327"/>
        <end position="352"/>
    </location>
</feature>